<proteinExistence type="predicted"/>
<gene>
    <name evidence="1" type="ORF">M7I_1820</name>
</gene>
<organism evidence="1 2">
    <name type="scientific">Glarea lozoyensis (strain ATCC 74030 / MF5533)</name>
    <dbReference type="NCBI Taxonomy" id="1104152"/>
    <lineage>
        <taxon>Eukaryota</taxon>
        <taxon>Fungi</taxon>
        <taxon>Dikarya</taxon>
        <taxon>Ascomycota</taxon>
        <taxon>Pezizomycotina</taxon>
        <taxon>Leotiomycetes</taxon>
        <taxon>Helotiales</taxon>
        <taxon>Helotiaceae</taxon>
        <taxon>Glarea</taxon>
    </lineage>
</organism>
<sequence>MMFIETESMGHPAEVAAVHEAADELLCLANTSLSIFLLELSAYQPHVLEVFSGSRPVITLCLGKGKMAKYTKVGWIDSVDFL</sequence>
<evidence type="ECO:0000313" key="1">
    <source>
        <dbReference type="EMBL" id="EHL02226.1"/>
    </source>
</evidence>
<evidence type="ECO:0000313" key="2">
    <source>
        <dbReference type="Proteomes" id="UP000005446"/>
    </source>
</evidence>
<dbReference type="Proteomes" id="UP000005446">
    <property type="component" value="Unassembled WGS sequence"/>
</dbReference>
<comment type="caution">
    <text evidence="1">The sequence shown here is derived from an EMBL/GenBank/DDBJ whole genome shotgun (WGS) entry which is preliminary data.</text>
</comment>
<reference evidence="1 2" key="1">
    <citation type="journal article" date="2012" name="Eukaryot. Cell">
        <title>Genome sequence of the fungus Glarea lozoyensis: the first genome sequence of a species from the Helotiaceae family.</title>
        <authorList>
            <person name="Youssar L."/>
            <person name="Gruening B.A."/>
            <person name="Erxleben A."/>
            <person name="Guenther S."/>
            <person name="Huettel W."/>
        </authorList>
    </citation>
    <scope>NUCLEOTIDE SEQUENCE [LARGE SCALE GENOMIC DNA]</scope>
    <source>
        <strain evidence="2">ATCC 74030 / MF5533</strain>
    </source>
</reference>
<dbReference type="HOGENOM" id="CLU_2558490_0_0_1"/>
<name>H0EGW2_GLAL7</name>
<keyword evidence="2" id="KW-1185">Reference proteome</keyword>
<dbReference type="AlphaFoldDB" id="H0EGW2"/>
<dbReference type="InParanoid" id="H0EGW2"/>
<protein>
    <submittedName>
        <fullName evidence="1">Uncharacterized protein</fullName>
    </submittedName>
</protein>
<dbReference type="EMBL" id="AGUE01000032">
    <property type="protein sequence ID" value="EHL02226.1"/>
    <property type="molecule type" value="Genomic_DNA"/>
</dbReference>
<accession>H0EGW2</accession>